<dbReference type="PhylomeDB" id="A7SSR6"/>
<dbReference type="eggNOG" id="KOG4119">
    <property type="taxonomic scope" value="Eukaryota"/>
</dbReference>
<dbReference type="SMART" id="SM00224">
    <property type="entry name" value="GGL"/>
    <property type="match status" value="1"/>
</dbReference>
<keyword evidence="12" id="KW-1185">Reference proteome</keyword>
<dbReference type="Pfam" id="PF00631">
    <property type="entry name" value="G-gamma"/>
    <property type="match status" value="1"/>
</dbReference>
<evidence type="ECO:0000256" key="7">
    <source>
        <dbReference type="ARBA" id="ARBA00023288"/>
    </source>
</evidence>
<dbReference type="GO" id="GO:0007186">
    <property type="term" value="P:G protein-coupled receptor signaling pathway"/>
    <property type="evidence" value="ECO:0000318"/>
    <property type="project" value="GO_Central"/>
</dbReference>
<evidence type="ECO:0000256" key="5">
    <source>
        <dbReference type="ARBA" id="ARBA00023136"/>
    </source>
</evidence>
<keyword evidence="3" id="KW-1003">Cell membrane</keyword>
<evidence type="ECO:0000256" key="3">
    <source>
        <dbReference type="ARBA" id="ARBA00022475"/>
    </source>
</evidence>
<dbReference type="InterPro" id="IPR001770">
    <property type="entry name" value="G-protein_gamma"/>
</dbReference>
<dbReference type="InterPro" id="IPR015898">
    <property type="entry name" value="G-protein_gamma-like_dom"/>
</dbReference>
<dbReference type="EMBL" id="DS469781">
    <property type="protein sequence ID" value="EDO33273.1"/>
    <property type="molecule type" value="Genomic_DNA"/>
</dbReference>
<keyword evidence="6" id="KW-0807">Transducer</keyword>
<proteinExistence type="inferred from homology"/>
<dbReference type="CDD" id="cd00068">
    <property type="entry name" value="GGL"/>
    <property type="match status" value="1"/>
</dbReference>
<feature type="non-terminal residue" evidence="11">
    <location>
        <position position="75"/>
    </location>
</feature>
<evidence type="ECO:0000256" key="1">
    <source>
        <dbReference type="ARBA" id="ARBA00004342"/>
    </source>
</evidence>
<dbReference type="SMART" id="SM01224">
    <property type="entry name" value="G_gamma"/>
    <property type="match status" value="1"/>
</dbReference>
<comment type="subcellular location">
    <subcellularLocation>
        <location evidence="1">Cell membrane</location>
        <topology evidence="1">Lipid-anchor</topology>
        <orientation evidence="1">Cytoplasmic side</orientation>
    </subcellularLocation>
</comment>
<evidence type="ECO:0000256" key="2">
    <source>
        <dbReference type="ARBA" id="ARBA00007431"/>
    </source>
</evidence>
<dbReference type="InParanoid" id="A7SSR6"/>
<comment type="similarity">
    <text evidence="2">Belongs to the G protein gamma family.</text>
</comment>
<dbReference type="PROSITE" id="PS50058">
    <property type="entry name" value="G_PROTEIN_GAMMA"/>
    <property type="match status" value="1"/>
</dbReference>
<keyword evidence="4" id="KW-0488">Methylation</keyword>
<accession>A7SSR6</accession>
<dbReference type="PANTHER" id="PTHR13809">
    <property type="entry name" value="GUANINE NUCLEOTIDE-BINDING PROTEIN GAMMA SUBUNIT"/>
    <property type="match status" value="1"/>
</dbReference>
<evidence type="ECO:0000313" key="11">
    <source>
        <dbReference type="EMBL" id="EDO33273.1"/>
    </source>
</evidence>
<gene>
    <name evidence="11" type="ORF">NEMVEDRAFT_v1g216887</name>
</gene>
<dbReference type="Proteomes" id="UP000001593">
    <property type="component" value="Unassembled WGS sequence"/>
</dbReference>
<evidence type="ECO:0000313" key="12">
    <source>
        <dbReference type="Proteomes" id="UP000001593"/>
    </source>
</evidence>
<evidence type="ECO:0000259" key="10">
    <source>
        <dbReference type="PROSITE" id="PS50058"/>
    </source>
</evidence>
<sequence>MSSSGGNSLPTNKTALQETVKVLRCHAEIKRIKVSRASTDLMNYCLEHAKNDYLLPQGGSSSGNPYKEGKNCPVM</sequence>
<dbReference type="HOGENOM" id="CLU_168377_3_1_1"/>
<dbReference type="GO" id="GO:0005834">
    <property type="term" value="C:heterotrimeric G-protein complex"/>
    <property type="evidence" value="ECO:0000318"/>
    <property type="project" value="GO_Central"/>
</dbReference>
<dbReference type="AlphaFoldDB" id="A7SSR6"/>
<feature type="region of interest" description="Disordered" evidence="9">
    <location>
        <begin position="54"/>
        <end position="75"/>
    </location>
</feature>
<protein>
    <recommendedName>
        <fullName evidence="10">G protein gamma domain-containing protein</fullName>
    </recommendedName>
</protein>
<reference evidence="11 12" key="1">
    <citation type="journal article" date="2007" name="Science">
        <title>Sea anemone genome reveals ancestral eumetazoan gene repertoire and genomic organization.</title>
        <authorList>
            <person name="Putnam N.H."/>
            <person name="Srivastava M."/>
            <person name="Hellsten U."/>
            <person name="Dirks B."/>
            <person name="Chapman J."/>
            <person name="Salamov A."/>
            <person name="Terry A."/>
            <person name="Shapiro H."/>
            <person name="Lindquist E."/>
            <person name="Kapitonov V.V."/>
            <person name="Jurka J."/>
            <person name="Genikhovich G."/>
            <person name="Grigoriev I.V."/>
            <person name="Lucas S.M."/>
            <person name="Steele R.E."/>
            <person name="Finnerty J.R."/>
            <person name="Technau U."/>
            <person name="Martindale M.Q."/>
            <person name="Rokhsar D.S."/>
        </authorList>
    </citation>
    <scope>NUCLEOTIDE SEQUENCE [LARGE SCALE GENOMIC DNA]</scope>
    <source>
        <strain evidence="12">CH2 X CH6</strain>
    </source>
</reference>
<keyword evidence="5" id="KW-0472">Membrane</keyword>
<keyword evidence="7" id="KW-0449">Lipoprotein</keyword>
<evidence type="ECO:0000256" key="6">
    <source>
        <dbReference type="ARBA" id="ARBA00023224"/>
    </source>
</evidence>
<dbReference type="Gene3D" id="4.10.260.10">
    <property type="entry name" value="Transducin (heterotrimeric G protein), gamma chain"/>
    <property type="match status" value="1"/>
</dbReference>
<feature type="domain" description="G protein gamma" evidence="10">
    <location>
        <begin position="5"/>
        <end position="75"/>
    </location>
</feature>
<dbReference type="OMA" id="QEKKSCA"/>
<dbReference type="SUPFAM" id="SSF48670">
    <property type="entry name" value="Transducin (heterotrimeric G protein), gamma chain"/>
    <property type="match status" value="1"/>
</dbReference>
<keyword evidence="8" id="KW-0636">Prenylation</keyword>
<organism evidence="11 12">
    <name type="scientific">Nematostella vectensis</name>
    <name type="common">Starlet sea anemone</name>
    <dbReference type="NCBI Taxonomy" id="45351"/>
    <lineage>
        <taxon>Eukaryota</taxon>
        <taxon>Metazoa</taxon>
        <taxon>Cnidaria</taxon>
        <taxon>Anthozoa</taxon>
        <taxon>Hexacorallia</taxon>
        <taxon>Actiniaria</taxon>
        <taxon>Edwardsiidae</taxon>
        <taxon>Nematostella</taxon>
    </lineage>
</organism>
<name>A7SSR6_NEMVE</name>
<dbReference type="GO" id="GO:0031681">
    <property type="term" value="F:G-protein beta-subunit binding"/>
    <property type="evidence" value="ECO:0000318"/>
    <property type="project" value="GO_Central"/>
</dbReference>
<evidence type="ECO:0000256" key="8">
    <source>
        <dbReference type="ARBA" id="ARBA00023289"/>
    </source>
</evidence>
<evidence type="ECO:0000256" key="9">
    <source>
        <dbReference type="SAM" id="MobiDB-lite"/>
    </source>
</evidence>
<evidence type="ECO:0000256" key="4">
    <source>
        <dbReference type="ARBA" id="ARBA00022481"/>
    </source>
</evidence>
<dbReference type="STRING" id="45351.A7SSR6"/>
<dbReference type="FunFam" id="4.10.260.10:FF:000001">
    <property type="entry name" value="Guanine nucleotide-binding protein subunit gamma"/>
    <property type="match status" value="1"/>
</dbReference>
<dbReference type="InterPro" id="IPR036284">
    <property type="entry name" value="GGL_sf"/>
</dbReference>